<feature type="active site" evidence="2">
    <location>
        <position position="267"/>
    </location>
</feature>
<dbReference type="InterPro" id="IPR029510">
    <property type="entry name" value="Ald_DH_CS_GLU"/>
</dbReference>
<name>A0ABT3U242_9ACTN</name>
<dbReference type="SUPFAM" id="SSF53720">
    <property type="entry name" value="ALDH-like"/>
    <property type="match status" value="1"/>
</dbReference>
<dbReference type="InterPro" id="IPR050740">
    <property type="entry name" value="Aldehyde_DH_Superfamily"/>
</dbReference>
<keyword evidence="6" id="KW-1185">Reference proteome</keyword>
<dbReference type="InterPro" id="IPR016162">
    <property type="entry name" value="Ald_DH_N"/>
</dbReference>
<dbReference type="PANTHER" id="PTHR43353">
    <property type="entry name" value="SUCCINATE-SEMIALDEHYDE DEHYDROGENASE, MITOCHONDRIAL"/>
    <property type="match status" value="1"/>
</dbReference>
<sequence length="495" mass="52127">MSTATDQQTREHAVVASVPDGLFIGGTWRPAASGATFGVEDPSVARELRTVADAGAEDARAAAGAAAAAQGAWAATAPRERSEILRRAFELLTDPRRREELALLMTLEMGKPLAEARGEVAYAAEFFRWFAEEAVRIEGGYQTSPDGRDRFVIMRHPVGPALLVTPWNFPLAMGTRKIGPAIAAGCTMIVKPAEQTPLTMLKLAEIMVEAGVPDGVLNVVTTSRPGEVVEPLLRGGAVRKLSFTGSTQVGRLLLEQSAQHVLRVSLELGGNAPFVVCEDADLDKAVDGAMAAKMRNIGEACTAANRLYVHERVAADFAEKLAARMGALTVGRGTEPGVDVGPLIDEAGRGKVTQLVADATARGAKVLTGGGHAPGEGYFYSPTVLTGVPADATMLHEEIFGPVAPILTFASDDEAVAAANDTPYGLVSYLFTENLDRAFRLAERLETGMVGLNKGVVSNPAAPFGGVKHSGLGREGGRVGIDEFLETRYLAMPLG</sequence>
<proteinExistence type="inferred from homology"/>
<gene>
    <name evidence="5" type="ORF">OFY01_27205</name>
</gene>
<dbReference type="Gene3D" id="3.40.605.10">
    <property type="entry name" value="Aldehyde Dehydrogenase, Chain A, domain 1"/>
    <property type="match status" value="1"/>
</dbReference>
<evidence type="ECO:0000313" key="5">
    <source>
        <dbReference type="EMBL" id="MCX3063383.1"/>
    </source>
</evidence>
<dbReference type="InterPro" id="IPR016161">
    <property type="entry name" value="Ald_DH/histidinol_DH"/>
</dbReference>
<evidence type="ECO:0000313" key="6">
    <source>
        <dbReference type="Proteomes" id="UP001163064"/>
    </source>
</evidence>
<dbReference type="Pfam" id="PF00171">
    <property type="entry name" value="Aldedh"/>
    <property type="match status" value="1"/>
</dbReference>
<dbReference type="InterPro" id="IPR016163">
    <property type="entry name" value="Ald_DH_C"/>
</dbReference>
<organism evidence="5 6">
    <name type="scientific">Streptomyces beihaiensis</name>
    <dbReference type="NCBI Taxonomy" id="2984495"/>
    <lineage>
        <taxon>Bacteria</taxon>
        <taxon>Bacillati</taxon>
        <taxon>Actinomycetota</taxon>
        <taxon>Actinomycetes</taxon>
        <taxon>Kitasatosporales</taxon>
        <taxon>Streptomycetaceae</taxon>
        <taxon>Streptomyces</taxon>
    </lineage>
</organism>
<comment type="caution">
    <text evidence="5">The sequence shown here is derived from an EMBL/GenBank/DDBJ whole genome shotgun (WGS) entry which is preliminary data.</text>
</comment>
<dbReference type="RefSeq" id="WP_266604272.1">
    <property type="nucleotide sequence ID" value="NZ_JAPHNL010000310.1"/>
</dbReference>
<feature type="domain" description="Aldehyde dehydrogenase" evidence="4">
    <location>
        <begin position="28"/>
        <end position="488"/>
    </location>
</feature>
<accession>A0ABT3U242</accession>
<dbReference type="PROSITE" id="PS00687">
    <property type="entry name" value="ALDEHYDE_DEHYDR_GLU"/>
    <property type="match status" value="1"/>
</dbReference>
<evidence type="ECO:0000259" key="4">
    <source>
        <dbReference type="Pfam" id="PF00171"/>
    </source>
</evidence>
<dbReference type="PANTHER" id="PTHR43353:SF5">
    <property type="entry name" value="SUCCINATE-SEMIALDEHYDE DEHYDROGENASE, MITOCHONDRIAL"/>
    <property type="match status" value="1"/>
</dbReference>
<protein>
    <submittedName>
        <fullName evidence="5">NAD-dependent succinate-semialdehyde dehydrogenase</fullName>
    </submittedName>
</protein>
<dbReference type="Gene3D" id="3.40.309.10">
    <property type="entry name" value="Aldehyde Dehydrogenase, Chain A, domain 2"/>
    <property type="match status" value="1"/>
</dbReference>
<reference evidence="5" key="1">
    <citation type="submission" date="2022-10" db="EMBL/GenBank/DDBJ databases">
        <title>Streptomyces beihaiensis sp. nov., a chitin degrading actinobacterium, isolated from shrimp pond soil.</title>
        <authorList>
            <person name="Xie J."/>
            <person name="Shen N."/>
        </authorList>
    </citation>
    <scope>NUCLEOTIDE SEQUENCE</scope>
    <source>
        <strain evidence="5">GXMU-J5</strain>
    </source>
</reference>
<dbReference type="Proteomes" id="UP001163064">
    <property type="component" value="Unassembled WGS sequence"/>
</dbReference>
<dbReference type="InterPro" id="IPR015590">
    <property type="entry name" value="Aldehyde_DH_dom"/>
</dbReference>
<keyword evidence="1 3" id="KW-0560">Oxidoreductase</keyword>
<evidence type="ECO:0000256" key="3">
    <source>
        <dbReference type="RuleBase" id="RU003345"/>
    </source>
</evidence>
<comment type="similarity">
    <text evidence="3">Belongs to the aldehyde dehydrogenase family.</text>
</comment>
<dbReference type="EMBL" id="JAPHNL010000310">
    <property type="protein sequence ID" value="MCX3063383.1"/>
    <property type="molecule type" value="Genomic_DNA"/>
</dbReference>
<dbReference type="CDD" id="cd07103">
    <property type="entry name" value="ALDH_F5_SSADH_GabD"/>
    <property type="match status" value="1"/>
</dbReference>
<evidence type="ECO:0000256" key="2">
    <source>
        <dbReference type="PROSITE-ProRule" id="PRU10007"/>
    </source>
</evidence>
<evidence type="ECO:0000256" key="1">
    <source>
        <dbReference type="ARBA" id="ARBA00023002"/>
    </source>
</evidence>